<dbReference type="Proteomes" id="UP000255411">
    <property type="component" value="Chromosome"/>
</dbReference>
<evidence type="ECO:0000313" key="1">
    <source>
        <dbReference type="EMBL" id="AXJ12898.1"/>
    </source>
</evidence>
<reference evidence="1 2" key="1">
    <citation type="submission" date="2017-07" db="EMBL/GenBank/DDBJ databases">
        <title>Streptococcus pluranimalium as cause of bovine abortion.</title>
        <authorList>
            <person name="Rodriguez Campos S."/>
            <person name="Gobeli Brawand S."/>
            <person name="Brodard I."/>
            <person name="Rychener L."/>
            <person name="Perreten V."/>
        </authorList>
    </citation>
    <scope>NUCLEOTIDE SEQUENCE [LARGE SCALE GENOMIC DNA]</scope>
    <source>
        <strain evidence="1 2">14A0014</strain>
    </source>
</reference>
<protein>
    <recommendedName>
        <fullName evidence="3">DUF4176 domain-containing protein</fullName>
    </recommendedName>
</protein>
<name>A0A345VJJ6_9STRE</name>
<organism evidence="1 2">
    <name type="scientific">Streptococcus pluranimalium</name>
    <dbReference type="NCBI Taxonomy" id="82348"/>
    <lineage>
        <taxon>Bacteria</taxon>
        <taxon>Bacillati</taxon>
        <taxon>Bacillota</taxon>
        <taxon>Bacilli</taxon>
        <taxon>Lactobacillales</taxon>
        <taxon>Streptococcaceae</taxon>
        <taxon>Streptococcus</taxon>
    </lineage>
</organism>
<dbReference type="Pfam" id="PF13780">
    <property type="entry name" value="DUF4176"/>
    <property type="match status" value="1"/>
</dbReference>
<dbReference type="RefSeq" id="WP_115130116.1">
    <property type="nucleotide sequence ID" value="NZ_CP022601.1"/>
</dbReference>
<sequence>MNNRRHLPIGTIVRLVGGTSDLMIVSLFPVTDKGNVKGYFDFAGTTLPIGLLGDKILFFNKEDIEEVVFVGYIDISFQELDQRYDELVDKIEYPRFSITDFKQ</sequence>
<dbReference type="EMBL" id="CP022601">
    <property type="protein sequence ID" value="AXJ12898.1"/>
    <property type="molecule type" value="Genomic_DNA"/>
</dbReference>
<evidence type="ECO:0000313" key="2">
    <source>
        <dbReference type="Proteomes" id="UP000255411"/>
    </source>
</evidence>
<dbReference type="InterPro" id="IPR025233">
    <property type="entry name" value="DUF4176"/>
</dbReference>
<gene>
    <name evidence="1" type="ORF">Sp14A_09770</name>
</gene>
<dbReference type="AlphaFoldDB" id="A0A345VJJ6"/>
<evidence type="ECO:0008006" key="3">
    <source>
        <dbReference type="Google" id="ProtNLM"/>
    </source>
</evidence>
<proteinExistence type="predicted"/>
<accession>A0A345VJJ6</accession>